<evidence type="ECO:0000313" key="3">
    <source>
        <dbReference type="WBParaSite" id="HPLM_0001645601-mRNA-1"/>
    </source>
</evidence>
<dbReference type="WBParaSite" id="HPLM_0001645601-mRNA-1">
    <property type="protein sequence ID" value="HPLM_0001645601-mRNA-1"/>
    <property type="gene ID" value="HPLM_0001645601"/>
</dbReference>
<protein>
    <submittedName>
        <fullName evidence="3">HTH CENPB-type domain-containing protein</fullName>
    </submittedName>
</protein>
<reference evidence="1 2" key="2">
    <citation type="submission" date="2018-11" db="EMBL/GenBank/DDBJ databases">
        <authorList>
            <consortium name="Pathogen Informatics"/>
        </authorList>
    </citation>
    <scope>NUCLEOTIDE SEQUENCE [LARGE SCALE GENOMIC DNA]</scope>
    <source>
        <strain evidence="1 2">MHpl1</strain>
    </source>
</reference>
<name>A0A0N4WXB8_HAEPC</name>
<dbReference type="AlphaFoldDB" id="A0A0N4WXB8"/>
<keyword evidence="2" id="KW-1185">Reference proteome</keyword>
<dbReference type="EMBL" id="UZAF01019429">
    <property type="protein sequence ID" value="VDO60004.1"/>
    <property type="molecule type" value="Genomic_DNA"/>
</dbReference>
<organism evidence="3">
    <name type="scientific">Haemonchus placei</name>
    <name type="common">Barber's pole worm</name>
    <dbReference type="NCBI Taxonomy" id="6290"/>
    <lineage>
        <taxon>Eukaryota</taxon>
        <taxon>Metazoa</taxon>
        <taxon>Ecdysozoa</taxon>
        <taxon>Nematoda</taxon>
        <taxon>Chromadorea</taxon>
        <taxon>Rhabditida</taxon>
        <taxon>Rhabditina</taxon>
        <taxon>Rhabditomorpha</taxon>
        <taxon>Strongyloidea</taxon>
        <taxon>Trichostrongylidae</taxon>
        <taxon>Haemonchus</taxon>
    </lineage>
</organism>
<reference evidence="3" key="1">
    <citation type="submission" date="2017-02" db="UniProtKB">
        <authorList>
            <consortium name="WormBaseParasite"/>
        </authorList>
    </citation>
    <scope>IDENTIFICATION</scope>
</reference>
<evidence type="ECO:0000313" key="1">
    <source>
        <dbReference type="EMBL" id="VDO60004.1"/>
    </source>
</evidence>
<sequence>MTRNEKFYNCLTRKGLVHANLFTGRRAPAHKAKVVQAWCKSELPEFISAEEWPALSPKQGLRHSQPQFGFEGSAKWEEWDEIDDNGTKSTTHSCVRSSTLFLRLRAVVRAKGGRIEKQLMVVNVPVVT</sequence>
<dbReference type="Proteomes" id="UP000268014">
    <property type="component" value="Unassembled WGS sequence"/>
</dbReference>
<proteinExistence type="predicted"/>
<accession>A0A0N4WXB8</accession>
<gene>
    <name evidence="1" type="ORF">HPLM_LOCUS16448</name>
</gene>
<evidence type="ECO:0000313" key="2">
    <source>
        <dbReference type="Proteomes" id="UP000268014"/>
    </source>
</evidence>